<dbReference type="Proteomes" id="UP001055307">
    <property type="component" value="Unassembled WGS sequence"/>
</dbReference>
<protein>
    <recommendedName>
        <fullName evidence="10">Bifunctional hemolysin/adenylate cyclase</fullName>
    </recommendedName>
</protein>
<evidence type="ECO:0000256" key="7">
    <source>
        <dbReference type="ARBA" id="ARBA00023136"/>
    </source>
</evidence>
<accession>A0AAV4Z392</accession>
<evidence type="ECO:0000256" key="6">
    <source>
        <dbReference type="ARBA" id="ARBA00023026"/>
    </source>
</evidence>
<organism evidence="8 9">
    <name type="scientific">Methylobacterium bullatum</name>
    <dbReference type="NCBI Taxonomy" id="570505"/>
    <lineage>
        <taxon>Bacteria</taxon>
        <taxon>Pseudomonadati</taxon>
        <taxon>Pseudomonadota</taxon>
        <taxon>Alphaproteobacteria</taxon>
        <taxon>Hyphomicrobiales</taxon>
        <taxon>Methylobacteriaceae</taxon>
        <taxon>Methylobacterium</taxon>
    </lineage>
</organism>
<dbReference type="PANTHER" id="PTHR38340">
    <property type="entry name" value="S-LAYER PROTEIN"/>
    <property type="match status" value="1"/>
</dbReference>
<evidence type="ECO:0008006" key="10">
    <source>
        <dbReference type="Google" id="ProtNLM"/>
    </source>
</evidence>
<dbReference type="GO" id="GO:0090729">
    <property type="term" value="F:toxin activity"/>
    <property type="evidence" value="ECO:0007669"/>
    <property type="project" value="UniProtKB-KW"/>
</dbReference>
<reference evidence="8" key="1">
    <citation type="journal article" date="2016" name="Front. Microbiol.">
        <title>Genome Sequence of the Piezophilic, Mesophilic Sulfate-Reducing Bacterium Desulfovibrio indicus J2T.</title>
        <authorList>
            <person name="Cao J."/>
            <person name="Maignien L."/>
            <person name="Shao Z."/>
            <person name="Alain K."/>
            <person name="Jebbar M."/>
        </authorList>
    </citation>
    <scope>NUCLEOTIDE SEQUENCE</scope>
    <source>
        <strain evidence="8">DSM 21893</strain>
    </source>
</reference>
<dbReference type="GO" id="GO:0016020">
    <property type="term" value="C:membrane"/>
    <property type="evidence" value="ECO:0007669"/>
    <property type="project" value="UniProtKB-SubCell"/>
</dbReference>
<keyword evidence="4" id="KW-0800">Toxin</keyword>
<dbReference type="PRINTS" id="PR00313">
    <property type="entry name" value="CABNDNGRPT"/>
</dbReference>
<dbReference type="Pfam" id="PF00353">
    <property type="entry name" value="HemolysinCabind"/>
    <property type="match status" value="6"/>
</dbReference>
<keyword evidence="7" id="KW-0472">Membrane</keyword>
<comment type="subcellular location">
    <subcellularLocation>
        <location evidence="1">Membrane</location>
    </subcellularLocation>
    <subcellularLocation>
        <location evidence="2">Secreted</location>
    </subcellularLocation>
</comment>
<proteinExistence type="predicted"/>
<dbReference type="EMBL" id="BPQF01000003">
    <property type="protein sequence ID" value="GJD38024.1"/>
    <property type="molecule type" value="Genomic_DNA"/>
</dbReference>
<dbReference type="PROSITE" id="PS00330">
    <property type="entry name" value="HEMOLYSIN_CALCIUM"/>
    <property type="match status" value="2"/>
</dbReference>
<dbReference type="InterPro" id="IPR003995">
    <property type="entry name" value="RTX_toxin_determinant-A"/>
</dbReference>
<dbReference type="PRINTS" id="PR01488">
    <property type="entry name" value="RTXTOXINA"/>
</dbReference>
<keyword evidence="9" id="KW-1185">Reference proteome</keyword>
<dbReference type="InterPro" id="IPR050557">
    <property type="entry name" value="RTX_toxin/Mannuronan_C5-epim"/>
</dbReference>
<comment type="caution">
    <text evidence="8">The sequence shown here is derived from an EMBL/GenBank/DDBJ whole genome shotgun (WGS) entry which is preliminary data.</text>
</comment>
<reference evidence="8" key="2">
    <citation type="submission" date="2021-08" db="EMBL/GenBank/DDBJ databases">
        <authorList>
            <person name="Tani A."/>
            <person name="Ola A."/>
            <person name="Ogura Y."/>
            <person name="Katsura K."/>
            <person name="Hayashi T."/>
        </authorList>
    </citation>
    <scope>NUCLEOTIDE SEQUENCE</scope>
    <source>
        <strain evidence="8">DSM 21893</strain>
    </source>
</reference>
<dbReference type="InterPro" id="IPR018511">
    <property type="entry name" value="Hemolysin-typ_Ca-bd_CS"/>
</dbReference>
<evidence type="ECO:0000313" key="9">
    <source>
        <dbReference type="Proteomes" id="UP001055307"/>
    </source>
</evidence>
<dbReference type="AlphaFoldDB" id="A0AAV4Z392"/>
<evidence type="ECO:0000256" key="5">
    <source>
        <dbReference type="ARBA" id="ARBA00022737"/>
    </source>
</evidence>
<keyword evidence="6" id="KW-0843">Virulence</keyword>
<keyword evidence="3" id="KW-0964">Secreted</keyword>
<name>A0AAV4Z392_9HYPH</name>
<dbReference type="PANTHER" id="PTHR38340:SF1">
    <property type="entry name" value="S-LAYER PROTEIN"/>
    <property type="match status" value="1"/>
</dbReference>
<keyword evidence="5" id="KW-0677">Repeat</keyword>
<dbReference type="SUPFAM" id="SSF51120">
    <property type="entry name" value="beta-Roll"/>
    <property type="match status" value="4"/>
</dbReference>
<dbReference type="Gene3D" id="2.150.10.10">
    <property type="entry name" value="Serralysin-like metalloprotease, C-terminal"/>
    <property type="match status" value="6"/>
</dbReference>
<evidence type="ECO:0000313" key="8">
    <source>
        <dbReference type="EMBL" id="GJD38024.1"/>
    </source>
</evidence>
<dbReference type="InterPro" id="IPR001343">
    <property type="entry name" value="Hemolysn_Ca-bd"/>
</dbReference>
<evidence type="ECO:0000256" key="1">
    <source>
        <dbReference type="ARBA" id="ARBA00004370"/>
    </source>
</evidence>
<dbReference type="RefSeq" id="WP_192215558.1">
    <property type="nucleotide sequence ID" value="NZ_BPQF01000003.1"/>
</dbReference>
<dbReference type="InterPro" id="IPR011049">
    <property type="entry name" value="Serralysin-like_metalloprot_C"/>
</dbReference>
<dbReference type="GO" id="GO:0005509">
    <property type="term" value="F:calcium ion binding"/>
    <property type="evidence" value="ECO:0007669"/>
    <property type="project" value="InterPro"/>
</dbReference>
<evidence type="ECO:0000256" key="4">
    <source>
        <dbReference type="ARBA" id="ARBA00022656"/>
    </source>
</evidence>
<gene>
    <name evidence="8" type="ORF">OICFNHDK_0464</name>
</gene>
<evidence type="ECO:0000256" key="3">
    <source>
        <dbReference type="ARBA" id="ARBA00022525"/>
    </source>
</evidence>
<evidence type="ECO:0000256" key="2">
    <source>
        <dbReference type="ARBA" id="ARBA00004613"/>
    </source>
</evidence>
<sequence length="621" mass="62726">MSYAGLAIFDDGRLNGVIFLSNNADPNSNKDAPLKVGFAGGFLGLSLGGAPSVKYTYLSGGAQVNVADGAGPLILAYDDRTGDSVLQGGKLGDFLYGGSGNDVLNGGGGDDTLIGNLGTNIIRGGSGNNTASYVGYSGPNAPDTLGVQVFLDEREAYNRDGFGFHDTLIDIQNLVGTRFLDILVGDAGDNILEGHDGADVIRGGAGNDTSSYETSAFSVDVNLTTKVNDGGAAWGDILESIENVRGSDYADSLTGDAKANVLEGGAEADQLLGAGGSDTASYEHSLFGVTVNLTTGANTGGDAEGDILTDIENLRGSRYEDVLTGDATANVLEGGAKADQLFGAGGSDTASYEHSLLGVTVNLATGSYSGGDAQGDILTSIENLAGSQNADTLTGDAAANVLAGGAGNDRLFGGEGNDTLRGDAGSDTLVGGVGDDRLVVIEAPTLVQGDAGNDKLFLQGAETFTFIDMNFKEIEAVYVRDSLTLDMSGVSTKVAITVQNAATTLATVTGTKGNDTITAGAGDTVLDGSTGSDKLSAGAGADTFTFKANFGRDNVYGFESGADHFDVSALVSSINDINISGLNGGANTLITFEGAGSGNKIILHDVAASSLDASDFGFLLT</sequence>
<dbReference type="GO" id="GO:0005576">
    <property type="term" value="C:extracellular region"/>
    <property type="evidence" value="ECO:0007669"/>
    <property type="project" value="UniProtKB-SubCell"/>
</dbReference>